<feature type="domain" description="Small ribosomal subunit protein uS4 N-terminal" evidence="10">
    <location>
        <begin position="3"/>
        <end position="91"/>
    </location>
</feature>
<dbReference type="HAMAP" id="MF_01306_B">
    <property type="entry name" value="Ribosomal_uS4_B"/>
    <property type="match status" value="1"/>
</dbReference>
<dbReference type="Gene3D" id="3.10.290.10">
    <property type="entry name" value="RNA-binding S4 domain"/>
    <property type="match status" value="1"/>
</dbReference>
<keyword evidence="3 7" id="KW-0694">RNA-binding</keyword>
<proteinExistence type="inferred from homology"/>
<dbReference type="NCBIfam" id="TIGR01017">
    <property type="entry name" value="rpsD_bact"/>
    <property type="match status" value="1"/>
</dbReference>
<evidence type="ECO:0000256" key="5">
    <source>
        <dbReference type="ARBA" id="ARBA00023274"/>
    </source>
</evidence>
<dbReference type="Pfam" id="PF01479">
    <property type="entry name" value="S4"/>
    <property type="match status" value="1"/>
</dbReference>
<keyword evidence="2 7" id="KW-0699">rRNA-binding</keyword>
<comment type="subunit">
    <text evidence="7">Part of the 30S ribosomal subunit. Contacts protein S5. The interaction surface between S4 and S5 is involved in control of translational fidelity.</text>
</comment>
<dbReference type="GO" id="GO:0019843">
    <property type="term" value="F:rRNA binding"/>
    <property type="evidence" value="ECO:0007669"/>
    <property type="project" value="UniProtKB-UniRule"/>
</dbReference>
<dbReference type="CDD" id="cd00165">
    <property type="entry name" value="S4"/>
    <property type="match status" value="1"/>
</dbReference>
<dbReference type="EMBL" id="MFES01000013">
    <property type="protein sequence ID" value="OGE86064.1"/>
    <property type="molecule type" value="Genomic_DNA"/>
</dbReference>
<organism evidence="11 12">
    <name type="scientific">Candidatus Doudnabacteria bacterium RIFCSPHIGHO2_02_FULL_46_11</name>
    <dbReference type="NCBI Taxonomy" id="1817832"/>
    <lineage>
        <taxon>Bacteria</taxon>
        <taxon>Candidatus Doudnaibacteriota</taxon>
    </lineage>
</organism>
<name>A0A1F5P8G0_9BACT</name>
<gene>
    <name evidence="7" type="primary">rpsD</name>
    <name evidence="11" type="ORF">A3J48_03835</name>
</gene>
<dbReference type="PANTHER" id="PTHR11831:SF4">
    <property type="entry name" value="SMALL RIBOSOMAL SUBUNIT PROTEIN US4M"/>
    <property type="match status" value="1"/>
</dbReference>
<dbReference type="GO" id="GO:0015935">
    <property type="term" value="C:small ribosomal subunit"/>
    <property type="evidence" value="ECO:0007669"/>
    <property type="project" value="InterPro"/>
</dbReference>
<dbReference type="InterPro" id="IPR001912">
    <property type="entry name" value="Ribosomal_uS4_N"/>
</dbReference>
<evidence type="ECO:0000256" key="4">
    <source>
        <dbReference type="ARBA" id="ARBA00022980"/>
    </source>
</evidence>
<protein>
    <recommendedName>
        <fullName evidence="6 7">Small ribosomal subunit protein uS4</fullName>
    </recommendedName>
</protein>
<dbReference type="SUPFAM" id="SSF55174">
    <property type="entry name" value="Alpha-L RNA-binding motif"/>
    <property type="match status" value="1"/>
</dbReference>
<comment type="function">
    <text evidence="7">With S5 and S12 plays an important role in translational accuracy.</text>
</comment>
<dbReference type="FunFam" id="3.10.290.10:FF:000001">
    <property type="entry name" value="30S ribosomal protein S4"/>
    <property type="match status" value="1"/>
</dbReference>
<evidence type="ECO:0000256" key="3">
    <source>
        <dbReference type="ARBA" id="ARBA00022884"/>
    </source>
</evidence>
<evidence type="ECO:0000259" key="10">
    <source>
        <dbReference type="SMART" id="SM01390"/>
    </source>
</evidence>
<dbReference type="PROSITE" id="PS00632">
    <property type="entry name" value="RIBOSOMAL_S4"/>
    <property type="match status" value="1"/>
</dbReference>
<sequence length="202" mass="23509">MARNTGSKHKLCRMFGEKLCEAAKCPAVRRPYKAGVHWQRRSRVSEYGQQLREKQKAKFIYGLLEAQFRRTYLRASKERGVTGTRLLQLLEMRLDNVVFRSGLASTRHQARQLVTHGFVQINGKKVDIPSYEVKPGDHLAVRETRLESKYWDEVKVRLTKYKSPEWLEVNAKELAAKILTLPTGEMLDTRINPQLIVEHYSR</sequence>
<comment type="function">
    <text evidence="7">One of the primary rRNA binding proteins, it binds directly to 16S rRNA where it nucleates assembly of the body of the 30S subunit.</text>
</comment>
<dbReference type="InterPro" id="IPR002942">
    <property type="entry name" value="S4_RNA-bd"/>
</dbReference>
<dbReference type="Proteomes" id="UP000176786">
    <property type="component" value="Unassembled WGS sequence"/>
</dbReference>
<dbReference type="AlphaFoldDB" id="A0A1F5P8G0"/>
<dbReference type="Pfam" id="PF00163">
    <property type="entry name" value="Ribosomal_S4"/>
    <property type="match status" value="1"/>
</dbReference>
<dbReference type="GO" id="GO:0003735">
    <property type="term" value="F:structural constituent of ribosome"/>
    <property type="evidence" value="ECO:0007669"/>
    <property type="project" value="InterPro"/>
</dbReference>
<evidence type="ECO:0000256" key="7">
    <source>
        <dbReference type="HAMAP-Rule" id="MF_01306"/>
    </source>
</evidence>
<evidence type="ECO:0000313" key="11">
    <source>
        <dbReference type="EMBL" id="OGE86064.1"/>
    </source>
</evidence>
<comment type="caution">
    <text evidence="11">The sequence shown here is derived from an EMBL/GenBank/DDBJ whole genome shotgun (WGS) entry which is preliminary data.</text>
</comment>
<dbReference type="InterPro" id="IPR036986">
    <property type="entry name" value="S4_RNA-bd_sf"/>
</dbReference>
<dbReference type="InterPro" id="IPR005709">
    <property type="entry name" value="Ribosomal_uS4_bac-type"/>
</dbReference>
<evidence type="ECO:0000256" key="2">
    <source>
        <dbReference type="ARBA" id="ARBA00022730"/>
    </source>
</evidence>
<dbReference type="GO" id="GO:0006412">
    <property type="term" value="P:translation"/>
    <property type="evidence" value="ECO:0007669"/>
    <property type="project" value="UniProtKB-UniRule"/>
</dbReference>
<reference evidence="11 12" key="1">
    <citation type="journal article" date="2016" name="Nat. Commun.">
        <title>Thousands of microbial genomes shed light on interconnected biogeochemical processes in an aquifer system.</title>
        <authorList>
            <person name="Anantharaman K."/>
            <person name="Brown C.T."/>
            <person name="Hug L.A."/>
            <person name="Sharon I."/>
            <person name="Castelle C.J."/>
            <person name="Probst A.J."/>
            <person name="Thomas B.C."/>
            <person name="Singh A."/>
            <person name="Wilkins M.J."/>
            <person name="Karaoz U."/>
            <person name="Brodie E.L."/>
            <person name="Williams K.H."/>
            <person name="Hubbard S.S."/>
            <person name="Banfield J.F."/>
        </authorList>
    </citation>
    <scope>NUCLEOTIDE SEQUENCE [LARGE SCALE GENOMIC DNA]</scope>
</reference>
<evidence type="ECO:0000259" key="9">
    <source>
        <dbReference type="SMART" id="SM00363"/>
    </source>
</evidence>
<dbReference type="STRING" id="1817832.A3J48_03835"/>
<evidence type="ECO:0000256" key="6">
    <source>
        <dbReference type="ARBA" id="ARBA00035254"/>
    </source>
</evidence>
<comment type="similarity">
    <text evidence="1 7 8">Belongs to the universal ribosomal protein uS4 family.</text>
</comment>
<dbReference type="SMART" id="SM00363">
    <property type="entry name" value="S4"/>
    <property type="match status" value="1"/>
</dbReference>
<dbReference type="PROSITE" id="PS50889">
    <property type="entry name" value="S4"/>
    <property type="match status" value="1"/>
</dbReference>
<keyword evidence="4 7" id="KW-0689">Ribosomal protein</keyword>
<feature type="domain" description="RNA-binding S4" evidence="9">
    <location>
        <begin position="92"/>
        <end position="152"/>
    </location>
</feature>
<evidence type="ECO:0000256" key="8">
    <source>
        <dbReference type="RuleBase" id="RU003699"/>
    </source>
</evidence>
<dbReference type="PANTHER" id="PTHR11831">
    <property type="entry name" value="30S 40S RIBOSOMAL PROTEIN"/>
    <property type="match status" value="1"/>
</dbReference>
<dbReference type="InterPro" id="IPR018079">
    <property type="entry name" value="Ribosomal_uS4_CS"/>
</dbReference>
<keyword evidence="5 7" id="KW-0687">Ribonucleoprotein</keyword>
<dbReference type="GO" id="GO:0042274">
    <property type="term" value="P:ribosomal small subunit biogenesis"/>
    <property type="evidence" value="ECO:0007669"/>
    <property type="project" value="TreeGrafter"/>
</dbReference>
<dbReference type="SMART" id="SM01390">
    <property type="entry name" value="Ribosomal_S4"/>
    <property type="match status" value="1"/>
</dbReference>
<dbReference type="Gene3D" id="1.10.1050.10">
    <property type="entry name" value="Ribosomal Protein S4 Delta 41, Chain A, domain 1"/>
    <property type="match status" value="1"/>
</dbReference>
<evidence type="ECO:0000313" key="12">
    <source>
        <dbReference type="Proteomes" id="UP000176786"/>
    </source>
</evidence>
<dbReference type="InterPro" id="IPR022801">
    <property type="entry name" value="Ribosomal_uS4"/>
</dbReference>
<evidence type="ECO:0000256" key="1">
    <source>
        <dbReference type="ARBA" id="ARBA00007465"/>
    </source>
</evidence>
<accession>A0A1F5P8G0</accession>
<dbReference type="NCBIfam" id="NF003717">
    <property type="entry name" value="PRK05327.1"/>
    <property type="match status" value="1"/>
</dbReference>